<evidence type="ECO:0000256" key="1">
    <source>
        <dbReference type="SAM" id="MobiDB-lite"/>
    </source>
</evidence>
<organism evidence="3 4">
    <name type="scientific">Effrenium voratum</name>
    <dbReference type="NCBI Taxonomy" id="2562239"/>
    <lineage>
        <taxon>Eukaryota</taxon>
        <taxon>Sar</taxon>
        <taxon>Alveolata</taxon>
        <taxon>Dinophyceae</taxon>
        <taxon>Suessiales</taxon>
        <taxon>Symbiodiniaceae</taxon>
        <taxon>Effrenium</taxon>
    </lineage>
</organism>
<keyword evidence="4" id="KW-1185">Reference proteome</keyword>
<comment type="caution">
    <text evidence="3">The sequence shown here is derived from an EMBL/GenBank/DDBJ whole genome shotgun (WGS) entry which is preliminary data.</text>
</comment>
<evidence type="ECO:0000313" key="3">
    <source>
        <dbReference type="EMBL" id="CAJ1384107.1"/>
    </source>
</evidence>
<dbReference type="Proteomes" id="UP001178507">
    <property type="component" value="Unassembled WGS sequence"/>
</dbReference>
<feature type="transmembrane region" description="Helical" evidence="2">
    <location>
        <begin position="426"/>
        <end position="447"/>
    </location>
</feature>
<reference evidence="3" key="1">
    <citation type="submission" date="2023-08" db="EMBL/GenBank/DDBJ databases">
        <authorList>
            <person name="Chen Y."/>
            <person name="Shah S."/>
            <person name="Dougan E. K."/>
            <person name="Thang M."/>
            <person name="Chan C."/>
        </authorList>
    </citation>
    <scope>NUCLEOTIDE SEQUENCE</scope>
</reference>
<dbReference type="AlphaFoldDB" id="A0AA36MUB2"/>
<keyword evidence="2" id="KW-0472">Membrane</keyword>
<feature type="compositionally biased region" description="Acidic residues" evidence="1">
    <location>
        <begin position="29"/>
        <end position="41"/>
    </location>
</feature>
<feature type="transmembrane region" description="Helical" evidence="2">
    <location>
        <begin position="504"/>
        <end position="524"/>
    </location>
</feature>
<evidence type="ECO:0000313" key="4">
    <source>
        <dbReference type="Proteomes" id="UP001178507"/>
    </source>
</evidence>
<feature type="transmembrane region" description="Helical" evidence="2">
    <location>
        <begin position="197"/>
        <end position="219"/>
    </location>
</feature>
<keyword evidence="2" id="KW-0812">Transmembrane</keyword>
<evidence type="ECO:0000256" key="2">
    <source>
        <dbReference type="SAM" id="Phobius"/>
    </source>
</evidence>
<accession>A0AA36MUB2</accession>
<feature type="transmembrane region" description="Helical" evidence="2">
    <location>
        <begin position="459"/>
        <end position="483"/>
    </location>
</feature>
<gene>
    <name evidence="3" type="ORF">EVOR1521_LOCUS11033</name>
</gene>
<feature type="transmembrane region" description="Helical" evidence="2">
    <location>
        <begin position="154"/>
        <end position="177"/>
    </location>
</feature>
<feature type="transmembrane region" description="Helical" evidence="2">
    <location>
        <begin position="342"/>
        <end position="360"/>
    </location>
</feature>
<protein>
    <submittedName>
        <fullName evidence="3">Uncharacterized protein</fullName>
    </submittedName>
</protein>
<name>A0AA36MUB2_9DINO</name>
<feature type="transmembrane region" description="Helical" evidence="2">
    <location>
        <begin position="301"/>
        <end position="322"/>
    </location>
</feature>
<keyword evidence="2" id="KW-1133">Transmembrane helix</keyword>
<feature type="transmembrane region" description="Helical" evidence="2">
    <location>
        <begin position="530"/>
        <end position="547"/>
    </location>
</feature>
<feature type="region of interest" description="Disordered" evidence="1">
    <location>
        <begin position="15"/>
        <end position="45"/>
    </location>
</feature>
<sequence>MGAAESCCKEACAPCARPEGPGPWALADTDPEGPDADEGEDSQPVTGLAGALSRAAGGSLACPPSQSNKLCKISRLQNLQHLEVDKDILRAIPLKKSLRGLGHLWRKSPIDLTKDEGEGLWAQSQPVDYIDTFLSHTWSTPGGHKVLSLTIQSAWLFILLSWASVALIFSVLCILDFLPMPFSIHVTVLEFQAQCKVGVWVVISSLLAAVLSAFLWPWVPEVLCLKSNKCFLDVVCIHQTDADLKERGIYGLGGFLKVSRELRVLWTGPYLSRLWCVFELAAYHSANPRGQTNLTSVPIELGVFVAMIGSYVASICFAFAYAIPTASDSLSSGSSLAPNVRFFLALFFGMLPIVFVIHSLRNIFQKHAQMLEGLEHFDAEQASCRSDFDREFIFTGIKAWFGSTMNFNHYVRTTLRRSLLRKRNPFPARYSSLIVVGPVSLGLETFLGMCKEGAPFKCILTYIGCQLVCANVMWIMLSIRLLALLAEHFFSRSSSRFRDYAKSLCIWAVFYIFLYVGLLAGAEARKVNEMAALIWVLIALLLFGLAVRRDLL</sequence>
<proteinExistence type="predicted"/>
<dbReference type="EMBL" id="CAUJNA010001083">
    <property type="protein sequence ID" value="CAJ1384107.1"/>
    <property type="molecule type" value="Genomic_DNA"/>
</dbReference>